<name>A0A7R9L6C2_9ACAR</name>
<proteinExistence type="inferred from homology"/>
<evidence type="ECO:0000256" key="3">
    <source>
        <dbReference type="ARBA" id="ARBA00011583"/>
    </source>
</evidence>
<dbReference type="PANTHER" id="PTHR11604">
    <property type="entry name" value="PROFILIN"/>
    <property type="match status" value="1"/>
</dbReference>
<dbReference type="Gene3D" id="3.30.450.30">
    <property type="entry name" value="Dynein light chain 2a, cytoplasmic"/>
    <property type="match status" value="1"/>
</dbReference>
<comment type="subunit">
    <text evidence="3 7">Occurs in many kinds of cells as a complex with monomeric actin in a 1:1 ratio.</text>
</comment>
<dbReference type="InterPro" id="IPR005455">
    <property type="entry name" value="PFN_euk"/>
</dbReference>
<keyword evidence="10" id="KW-1185">Reference proteome</keyword>
<sequence length="131" mass="14333">MSWQTYVDQQIRDKIDCKLAVMAGLADGQVWASHATDGTTMATPAELKAIADSLKSHPGTFLERGIRLGGEKYMCLNIEDNLIRARLNNCPLTIVATNMCLICVVGVADSPPGKLNTVVETLADYLKTMRY</sequence>
<dbReference type="CDD" id="cd00148">
    <property type="entry name" value="PROF"/>
    <property type="match status" value="1"/>
</dbReference>
<dbReference type="InterPro" id="IPR048278">
    <property type="entry name" value="PFN"/>
</dbReference>
<keyword evidence="6 7" id="KW-0206">Cytoskeleton</keyword>
<keyword evidence="4" id="KW-0963">Cytoplasm</keyword>
<reference evidence="9" key="1">
    <citation type="submission" date="2020-11" db="EMBL/GenBank/DDBJ databases">
        <authorList>
            <person name="Tran Van P."/>
        </authorList>
    </citation>
    <scope>NUCLEOTIDE SEQUENCE</scope>
</reference>
<organism evidence="9">
    <name type="scientific">Medioppia subpectinata</name>
    <dbReference type="NCBI Taxonomy" id="1979941"/>
    <lineage>
        <taxon>Eukaryota</taxon>
        <taxon>Metazoa</taxon>
        <taxon>Ecdysozoa</taxon>
        <taxon>Arthropoda</taxon>
        <taxon>Chelicerata</taxon>
        <taxon>Arachnida</taxon>
        <taxon>Acari</taxon>
        <taxon>Acariformes</taxon>
        <taxon>Sarcoptiformes</taxon>
        <taxon>Oribatida</taxon>
        <taxon>Brachypylina</taxon>
        <taxon>Oppioidea</taxon>
        <taxon>Oppiidae</taxon>
        <taxon>Medioppia</taxon>
    </lineage>
</organism>
<dbReference type="GO" id="GO:0003785">
    <property type="term" value="F:actin monomer binding"/>
    <property type="evidence" value="ECO:0007669"/>
    <property type="project" value="TreeGrafter"/>
</dbReference>
<gene>
    <name evidence="9" type="ORF">OSB1V03_LOCUS16288</name>
</gene>
<evidence type="ECO:0000256" key="6">
    <source>
        <dbReference type="ARBA" id="ARBA00023212"/>
    </source>
</evidence>
<dbReference type="InterPro" id="IPR036140">
    <property type="entry name" value="PFN_sf"/>
</dbReference>
<accession>A0A7R9L6C2</accession>
<comment type="subcellular location">
    <subcellularLocation>
        <location evidence="1">Cytoplasm</location>
        <location evidence="1">Cytoskeleton</location>
    </subcellularLocation>
</comment>
<dbReference type="PROSITE" id="PS00414">
    <property type="entry name" value="PROFILIN"/>
    <property type="match status" value="1"/>
</dbReference>
<evidence type="ECO:0000256" key="2">
    <source>
        <dbReference type="ARBA" id="ARBA00010058"/>
    </source>
</evidence>
<dbReference type="InterPro" id="IPR027310">
    <property type="entry name" value="Profilin_CS"/>
</dbReference>
<dbReference type="SUPFAM" id="SSF55770">
    <property type="entry name" value="Profilin (actin-binding protein)"/>
    <property type="match status" value="1"/>
</dbReference>
<evidence type="ECO:0000256" key="8">
    <source>
        <dbReference type="RuleBase" id="RU003909"/>
    </source>
</evidence>
<dbReference type="EMBL" id="OC872513">
    <property type="protein sequence ID" value="CAD7635897.1"/>
    <property type="molecule type" value="Genomic_DNA"/>
</dbReference>
<dbReference type="PRINTS" id="PR00392">
    <property type="entry name" value="PROFILIN"/>
</dbReference>
<dbReference type="OrthoDB" id="421374at2759"/>
<evidence type="ECO:0000256" key="4">
    <source>
        <dbReference type="ARBA" id="ARBA00022490"/>
    </source>
</evidence>
<evidence type="ECO:0000256" key="7">
    <source>
        <dbReference type="RuleBase" id="RU003908"/>
    </source>
</evidence>
<dbReference type="AlphaFoldDB" id="A0A7R9L6C2"/>
<evidence type="ECO:0000313" key="9">
    <source>
        <dbReference type="EMBL" id="CAD7635897.1"/>
    </source>
</evidence>
<dbReference type="PANTHER" id="PTHR11604:SF0">
    <property type="entry name" value="PROFILIN"/>
    <property type="match status" value="1"/>
</dbReference>
<dbReference type="SMART" id="SM00392">
    <property type="entry name" value="PROF"/>
    <property type="match status" value="1"/>
</dbReference>
<evidence type="ECO:0000313" key="10">
    <source>
        <dbReference type="Proteomes" id="UP000759131"/>
    </source>
</evidence>
<keyword evidence="5 8" id="KW-0009">Actin-binding</keyword>
<evidence type="ECO:0000256" key="5">
    <source>
        <dbReference type="ARBA" id="ARBA00023203"/>
    </source>
</evidence>
<dbReference type="PRINTS" id="PR01640">
    <property type="entry name" value="PROFILINPLNT"/>
</dbReference>
<dbReference type="GO" id="GO:0005938">
    <property type="term" value="C:cell cortex"/>
    <property type="evidence" value="ECO:0007669"/>
    <property type="project" value="TreeGrafter"/>
</dbReference>
<comment type="similarity">
    <text evidence="2 8">Belongs to the profilin family.</text>
</comment>
<dbReference type="EMBL" id="CAJPIZ010017938">
    <property type="protein sequence ID" value="CAG2116327.1"/>
    <property type="molecule type" value="Genomic_DNA"/>
</dbReference>
<dbReference type="Pfam" id="PF00235">
    <property type="entry name" value="Profilin"/>
    <property type="match status" value="1"/>
</dbReference>
<dbReference type="Proteomes" id="UP000759131">
    <property type="component" value="Unassembled WGS sequence"/>
</dbReference>
<dbReference type="GO" id="GO:0005856">
    <property type="term" value="C:cytoskeleton"/>
    <property type="evidence" value="ECO:0007669"/>
    <property type="project" value="UniProtKB-SubCell"/>
</dbReference>
<evidence type="ECO:0000256" key="1">
    <source>
        <dbReference type="ARBA" id="ARBA00004245"/>
    </source>
</evidence>
<comment type="function">
    <text evidence="7">Binds to actin and affects the structure of the cytoskeleton. At high concentrations, profilin prevents the polymerization of actin, whereas it enhances it at low concentrations.</text>
</comment>
<protein>
    <recommendedName>
        <fullName evidence="8">Profilin</fullName>
    </recommendedName>
</protein>